<organism evidence="4 5">
    <name type="scientific">Porphyridium purpureum</name>
    <name type="common">Red alga</name>
    <name type="synonym">Porphyridium cruentum</name>
    <dbReference type="NCBI Taxonomy" id="35688"/>
    <lineage>
        <taxon>Eukaryota</taxon>
        <taxon>Rhodophyta</taxon>
        <taxon>Bangiophyceae</taxon>
        <taxon>Porphyridiales</taxon>
        <taxon>Porphyridiaceae</taxon>
        <taxon>Porphyridium</taxon>
    </lineage>
</organism>
<dbReference type="InterPro" id="IPR050879">
    <property type="entry name" value="Acyltransferase_3"/>
</dbReference>
<dbReference type="PANTHER" id="PTHR23028:SF53">
    <property type="entry name" value="ACYL_TRANSF_3 DOMAIN-CONTAINING PROTEIN"/>
    <property type="match status" value="1"/>
</dbReference>
<keyword evidence="1" id="KW-0472">Membrane</keyword>
<keyword evidence="1" id="KW-1133">Transmembrane helix</keyword>
<dbReference type="GO" id="GO:0016747">
    <property type="term" value="F:acyltransferase activity, transferring groups other than amino-acyl groups"/>
    <property type="evidence" value="ECO:0007669"/>
    <property type="project" value="InterPro"/>
</dbReference>
<evidence type="ECO:0000259" key="2">
    <source>
        <dbReference type="Pfam" id="PF01757"/>
    </source>
</evidence>
<dbReference type="InterPro" id="IPR002656">
    <property type="entry name" value="Acyl_transf_3_dom"/>
</dbReference>
<feature type="transmembrane region" description="Helical" evidence="1">
    <location>
        <begin position="271"/>
        <end position="291"/>
    </location>
</feature>
<gene>
    <name evidence="4" type="ORF">FVE85_6182</name>
</gene>
<evidence type="ECO:0000259" key="3">
    <source>
        <dbReference type="Pfam" id="PF19040"/>
    </source>
</evidence>
<feature type="transmembrane region" description="Helical" evidence="1">
    <location>
        <begin position="81"/>
        <end position="100"/>
    </location>
</feature>
<feature type="transmembrane region" description="Helical" evidence="1">
    <location>
        <begin position="239"/>
        <end position="259"/>
    </location>
</feature>
<feature type="transmembrane region" description="Helical" evidence="1">
    <location>
        <begin position="152"/>
        <end position="171"/>
    </location>
</feature>
<dbReference type="InterPro" id="IPR043968">
    <property type="entry name" value="SGNH"/>
</dbReference>
<dbReference type="EMBL" id="VRMN01000001">
    <property type="protein sequence ID" value="KAA8498597.1"/>
    <property type="molecule type" value="Genomic_DNA"/>
</dbReference>
<feature type="transmembrane region" description="Helical" evidence="1">
    <location>
        <begin position="214"/>
        <end position="233"/>
    </location>
</feature>
<feature type="transmembrane region" description="Helical" evidence="1">
    <location>
        <begin position="191"/>
        <end position="207"/>
    </location>
</feature>
<sequence length="833" mass="92445">MTIKSDVESTFSIEDGGHAPAFLGFKQCKQDAELGLGKSLPTERAAPHPSYLTHLDGLRALALGGVLMFHFGTDGFGSGGFIGVDMFFLLSGFLVTRNILDDVVKGIFSLPAFYRKRFWRLYPSSLCTTLCVLVAALCLYSGSLLEQALRSVMASMVSVSNVLFYFEAGYWDSGAELKPLLHTWSLSVEEQFYLLWPGLLLLLARMLGNGRRVAWGATFGLLAAVSFVLTWYWEQNDPSGAFFLLPSRVYQFSVGAALLGLSEHFQEHEGVAVEAAGVVGLTTCVASFFYLGRERLGDEGGWSGLLGSLPSGMKALPTLLGTMLLILFPRSSVARLVLSNSAMTYVGRVSYTMYLVHWPVRVFLGFVANTIPFAHGWLDHWSLMVLLTVVVGMAQYFVVEKRLRIRDSVPSKYWMSMGLVVVGALGTVLYTLFMNGALGVLNLIPKTSTSSSDLLMQEPEQIGSHSPLYELIYEPKWKDGHKVYFPRAMVNVSRMALERWPNGQLTEKFPPARWRNASIASREVADWRTVIEHIERAAPLPLKRQLTPNEGMTMAVAWDLVRTYGVRHFWWCEKKGGKASEVALGGMYPCVLGDPSKVPSALIIGDSEVGSLMPVLSFVGKDLGTSIWSINNVACWLEFKKRWADMTPERYNPSGSIEKQACQLAGFAARKAIDALPAGSVVLLSFKTILWPKYMASNPKSMVFKEEADYIKSRGLRAVFIGILPQKKVGKCLPSLAPPKEDCIENAGTDCYEDYVNSRWYVENVLGLPFVDLADVFRVRPGSNENLFKWSVDGVSLMQDDRHVSMAGALYAVNFFADLYREYEIGRHPITPQ</sequence>
<feature type="transmembrane region" description="Helical" evidence="1">
    <location>
        <begin position="311"/>
        <end position="328"/>
    </location>
</feature>
<evidence type="ECO:0000313" key="4">
    <source>
        <dbReference type="EMBL" id="KAA8498597.1"/>
    </source>
</evidence>
<dbReference type="GO" id="GO:0016020">
    <property type="term" value="C:membrane"/>
    <property type="evidence" value="ECO:0007669"/>
    <property type="project" value="TreeGrafter"/>
</dbReference>
<proteinExistence type="predicted"/>
<keyword evidence="5" id="KW-1185">Reference proteome</keyword>
<comment type="caution">
    <text evidence="4">The sequence shown here is derived from an EMBL/GenBank/DDBJ whole genome shotgun (WGS) entry which is preliminary data.</text>
</comment>
<dbReference type="Pfam" id="PF19040">
    <property type="entry name" value="SGNH"/>
    <property type="match status" value="1"/>
</dbReference>
<feature type="domain" description="SGNH" evidence="3">
    <location>
        <begin position="586"/>
        <end position="817"/>
    </location>
</feature>
<dbReference type="Proteomes" id="UP000324585">
    <property type="component" value="Unassembled WGS sequence"/>
</dbReference>
<keyword evidence="1" id="KW-0812">Transmembrane</keyword>
<reference evidence="5" key="1">
    <citation type="journal article" date="2019" name="Nat. Commun.">
        <title>Expansion of phycobilisome linker gene families in mesophilic red algae.</title>
        <authorList>
            <person name="Lee J."/>
            <person name="Kim D."/>
            <person name="Bhattacharya D."/>
            <person name="Yoon H.S."/>
        </authorList>
    </citation>
    <scope>NUCLEOTIDE SEQUENCE [LARGE SCALE GENOMIC DNA]</scope>
    <source>
        <strain evidence="5">CCMP 1328</strain>
    </source>
</reference>
<evidence type="ECO:0000256" key="1">
    <source>
        <dbReference type="SAM" id="Phobius"/>
    </source>
</evidence>
<feature type="transmembrane region" description="Helical" evidence="1">
    <location>
        <begin position="419"/>
        <end position="444"/>
    </location>
</feature>
<name>A0A5J4Z7H2_PORPP</name>
<feature type="transmembrane region" description="Helical" evidence="1">
    <location>
        <begin position="349"/>
        <end position="368"/>
    </location>
</feature>
<evidence type="ECO:0000313" key="5">
    <source>
        <dbReference type="Proteomes" id="UP000324585"/>
    </source>
</evidence>
<dbReference type="GO" id="GO:0000271">
    <property type="term" value="P:polysaccharide biosynthetic process"/>
    <property type="evidence" value="ECO:0007669"/>
    <property type="project" value="TreeGrafter"/>
</dbReference>
<dbReference type="PANTHER" id="PTHR23028">
    <property type="entry name" value="ACETYLTRANSFERASE"/>
    <property type="match status" value="1"/>
</dbReference>
<dbReference type="OrthoDB" id="5819582at2759"/>
<feature type="domain" description="Acyltransferase 3" evidence="2">
    <location>
        <begin position="55"/>
        <end position="393"/>
    </location>
</feature>
<dbReference type="Pfam" id="PF01757">
    <property type="entry name" value="Acyl_transf_3"/>
    <property type="match status" value="1"/>
</dbReference>
<keyword evidence="4" id="KW-0808">Transferase</keyword>
<dbReference type="AlphaFoldDB" id="A0A5J4Z7H2"/>
<protein>
    <submittedName>
        <fullName evidence="4">O-acetyltransferase OatA</fullName>
    </submittedName>
</protein>
<feature type="transmembrane region" description="Helical" evidence="1">
    <location>
        <begin position="120"/>
        <end position="140"/>
    </location>
</feature>
<accession>A0A5J4Z7H2</accession>
<feature type="transmembrane region" description="Helical" evidence="1">
    <location>
        <begin position="380"/>
        <end position="399"/>
    </location>
</feature>